<comment type="caution">
    <text evidence="4">The sequence shown here is derived from an EMBL/GenBank/DDBJ whole genome shotgun (WGS) entry which is preliminary data.</text>
</comment>
<feature type="compositionally biased region" description="Polar residues" evidence="1">
    <location>
        <begin position="57"/>
        <end position="82"/>
    </location>
</feature>
<dbReference type="InterPro" id="IPR049483">
    <property type="entry name" value="FAF1_2-like_UAS"/>
</dbReference>
<dbReference type="Gene3D" id="3.40.30.10">
    <property type="entry name" value="Glutaredoxin"/>
    <property type="match status" value="1"/>
</dbReference>
<dbReference type="SMART" id="SM00594">
    <property type="entry name" value="UAS"/>
    <property type="match status" value="1"/>
</dbReference>
<dbReference type="Proteomes" id="UP000663842">
    <property type="component" value="Unassembled WGS sequence"/>
</dbReference>
<dbReference type="EMBL" id="CAJOBF010000325">
    <property type="protein sequence ID" value="CAF3798505.1"/>
    <property type="molecule type" value="Genomic_DNA"/>
</dbReference>
<evidence type="ECO:0008006" key="6">
    <source>
        <dbReference type="Google" id="ProtNLM"/>
    </source>
</evidence>
<evidence type="ECO:0000313" key="5">
    <source>
        <dbReference type="Proteomes" id="UP000663842"/>
    </source>
</evidence>
<sequence length="632" mass="72267">MSDQSREQILSDFQNCTGLEHIDECIHVLEQYEWNLPAAVQSVLDRIGCANDKETTVPNQDTVNNSTSSVAINTTNQNVNNKRQSDSNDIDDLDQPRTIKTIPGSQRTTTGIIGPVVRDLNFTIECRDRTEQIAMFDNESVYQLKAKICEKIPIPPNKQNFVNWETKSFDDQTILRDLHLPKENKIQLSSIENGSASRTQTHKSSEEFPITVLCEDQSGKMVPFKLILQSNTTISDLKKKIEHSAHIPLQSQSWQGLLGANDSHSITTNDDERMDIDHDSGLETYEDENPALSQNETSLPFGATTIASRVPLIPDEWTDDVSALENFARVFHARYGSTGPILYIGPLDQAIQDSVYASIHNRRPLAIYLHNDQSVCANVFCSQVLATDSIVEYLANNYVFWAWDVTSASNRTRLFETVRRCVGNQCVHRVGSIENDTFPLILIVIRSRGLLELVNIIEGKSTPSEVLLNLIQSHESFEEQRLRDVDEEIMREKRENLKKQQEDEYEQSLQADLAKERARQEEYDANERLKQQRLQQQEESKARLPEEPSETEKNITRLKIRLPNDEGVLMRRFHINNNLQVLFDYLTTHGRMLGEYKLLTTYPKRDLASLNASDTFEQLKLYPQEQLILESL</sequence>
<proteinExistence type="predicted"/>
<dbReference type="PANTHER" id="PTHR23322">
    <property type="entry name" value="FAS-ASSOCIATED PROTEIN"/>
    <property type="match status" value="1"/>
</dbReference>
<evidence type="ECO:0000259" key="2">
    <source>
        <dbReference type="PROSITE" id="PS50033"/>
    </source>
</evidence>
<dbReference type="GO" id="GO:0005634">
    <property type="term" value="C:nucleus"/>
    <property type="evidence" value="ECO:0007669"/>
    <property type="project" value="TreeGrafter"/>
</dbReference>
<dbReference type="SUPFAM" id="SSF54236">
    <property type="entry name" value="Ubiquitin-like"/>
    <property type="match status" value="2"/>
</dbReference>
<feature type="region of interest" description="Disordered" evidence="1">
    <location>
        <begin position="57"/>
        <end position="95"/>
    </location>
</feature>
<dbReference type="AlphaFoldDB" id="A0A819BWS0"/>
<dbReference type="InterPro" id="IPR036249">
    <property type="entry name" value="Thioredoxin-like_sf"/>
</dbReference>
<dbReference type="PANTHER" id="PTHR23322:SF96">
    <property type="entry name" value="FAS-ASSOCIATED FACTOR 1"/>
    <property type="match status" value="1"/>
</dbReference>
<feature type="region of interest" description="Disordered" evidence="1">
    <location>
        <begin position="495"/>
        <end position="552"/>
    </location>
</feature>
<dbReference type="SUPFAM" id="SSF52833">
    <property type="entry name" value="Thioredoxin-like"/>
    <property type="match status" value="1"/>
</dbReference>
<organism evidence="4 5">
    <name type="scientific">Rotaria magnacalcarata</name>
    <dbReference type="NCBI Taxonomy" id="392030"/>
    <lineage>
        <taxon>Eukaryota</taxon>
        <taxon>Metazoa</taxon>
        <taxon>Spiralia</taxon>
        <taxon>Gnathifera</taxon>
        <taxon>Rotifera</taxon>
        <taxon>Eurotatoria</taxon>
        <taxon>Bdelloidea</taxon>
        <taxon>Philodinida</taxon>
        <taxon>Philodinidae</taxon>
        <taxon>Rotaria</taxon>
    </lineage>
</organism>
<protein>
    <recommendedName>
        <fullName evidence="6">FAS-associated factor 1</fullName>
    </recommendedName>
</protein>
<dbReference type="PROSITE" id="PS50053">
    <property type="entry name" value="UBIQUITIN_2"/>
    <property type="match status" value="1"/>
</dbReference>
<dbReference type="InterPro" id="IPR001012">
    <property type="entry name" value="UBX_dom"/>
</dbReference>
<reference evidence="4" key="1">
    <citation type="submission" date="2021-02" db="EMBL/GenBank/DDBJ databases">
        <authorList>
            <person name="Nowell W R."/>
        </authorList>
    </citation>
    <scope>NUCLEOTIDE SEQUENCE</scope>
</reference>
<dbReference type="Gene3D" id="1.10.8.10">
    <property type="entry name" value="DNA helicase RuvA subunit, C-terminal domain"/>
    <property type="match status" value="1"/>
</dbReference>
<dbReference type="InterPro" id="IPR050730">
    <property type="entry name" value="UBX_domain-protein"/>
</dbReference>
<dbReference type="InterPro" id="IPR006577">
    <property type="entry name" value="UAS"/>
</dbReference>
<dbReference type="Pfam" id="PF21021">
    <property type="entry name" value="FAF1"/>
    <property type="match status" value="1"/>
</dbReference>
<evidence type="ECO:0000259" key="3">
    <source>
        <dbReference type="PROSITE" id="PS50053"/>
    </source>
</evidence>
<dbReference type="GO" id="GO:0043130">
    <property type="term" value="F:ubiquitin binding"/>
    <property type="evidence" value="ECO:0007669"/>
    <property type="project" value="TreeGrafter"/>
</dbReference>
<dbReference type="InterPro" id="IPR000626">
    <property type="entry name" value="Ubiquitin-like_dom"/>
</dbReference>
<dbReference type="InterPro" id="IPR029071">
    <property type="entry name" value="Ubiquitin-like_domsf"/>
</dbReference>
<feature type="domain" description="UBX" evidence="2">
    <location>
        <begin position="551"/>
        <end position="629"/>
    </location>
</feature>
<name>A0A819BWS0_9BILA</name>
<gene>
    <name evidence="4" type="ORF">UXM345_LOCUS4663</name>
</gene>
<dbReference type="GO" id="GO:0036503">
    <property type="term" value="P:ERAD pathway"/>
    <property type="evidence" value="ECO:0007669"/>
    <property type="project" value="TreeGrafter"/>
</dbReference>
<dbReference type="Pfam" id="PF00789">
    <property type="entry name" value="UBX"/>
    <property type="match status" value="1"/>
</dbReference>
<dbReference type="SMART" id="SM00166">
    <property type="entry name" value="UBX"/>
    <property type="match status" value="1"/>
</dbReference>
<feature type="domain" description="Ubiquitin-like" evidence="3">
    <location>
        <begin position="120"/>
        <end position="195"/>
    </location>
</feature>
<evidence type="ECO:0000313" key="4">
    <source>
        <dbReference type="EMBL" id="CAF3798505.1"/>
    </source>
</evidence>
<dbReference type="Pfam" id="PF14555">
    <property type="entry name" value="UBA_4"/>
    <property type="match status" value="1"/>
</dbReference>
<dbReference type="GO" id="GO:0005783">
    <property type="term" value="C:endoplasmic reticulum"/>
    <property type="evidence" value="ECO:0007669"/>
    <property type="project" value="TreeGrafter"/>
</dbReference>
<dbReference type="Gene3D" id="3.10.20.90">
    <property type="entry name" value="Phosphatidylinositol 3-kinase Catalytic Subunit, Chain A, domain 1"/>
    <property type="match status" value="2"/>
</dbReference>
<accession>A0A819BWS0</accession>
<evidence type="ECO:0000256" key="1">
    <source>
        <dbReference type="SAM" id="MobiDB-lite"/>
    </source>
</evidence>
<dbReference type="PROSITE" id="PS50033">
    <property type="entry name" value="UBX"/>
    <property type="match status" value="1"/>
</dbReference>
<feature type="compositionally biased region" description="Basic and acidic residues" evidence="1">
    <location>
        <begin position="513"/>
        <end position="552"/>
    </location>
</feature>